<dbReference type="Gene3D" id="3.30.2020.40">
    <property type="entry name" value="Uncharacterised protein PF10387, DUF2442"/>
    <property type="match status" value="1"/>
</dbReference>
<protein>
    <submittedName>
        <fullName evidence="2">DUF2442 domain-containing protein</fullName>
    </submittedName>
</protein>
<reference evidence="2" key="1">
    <citation type="submission" date="2023-03" db="EMBL/GenBank/DDBJ databases">
        <title>Andean soil-derived lignocellulolytic bacterial consortium as a source of novel taxa and putative plastic-active enzymes.</title>
        <authorList>
            <person name="Diaz-Garcia L."/>
            <person name="Chuvochina M."/>
            <person name="Feuerriegel G."/>
            <person name="Bunk B."/>
            <person name="Sproer C."/>
            <person name="Streit W.R."/>
            <person name="Rodriguez L.M."/>
            <person name="Overmann J."/>
            <person name="Jimenez D.J."/>
        </authorList>
    </citation>
    <scope>NUCLEOTIDE SEQUENCE</scope>
    <source>
        <strain evidence="2">MAG 4196</strain>
    </source>
</reference>
<dbReference type="AlphaFoldDB" id="A0AAJ5VQG7"/>
<feature type="region of interest" description="Disordered" evidence="1">
    <location>
        <begin position="106"/>
        <end position="136"/>
    </location>
</feature>
<organism evidence="2 3">
    <name type="scientific">Candidatus Devosia phytovorans</name>
    <dbReference type="NCBI Taxonomy" id="3121372"/>
    <lineage>
        <taxon>Bacteria</taxon>
        <taxon>Pseudomonadati</taxon>
        <taxon>Pseudomonadota</taxon>
        <taxon>Alphaproteobacteria</taxon>
        <taxon>Hyphomicrobiales</taxon>
        <taxon>Devosiaceae</taxon>
        <taxon>Devosia</taxon>
    </lineage>
</organism>
<dbReference type="Proteomes" id="UP001217476">
    <property type="component" value="Chromosome"/>
</dbReference>
<dbReference type="Pfam" id="PF10387">
    <property type="entry name" value="DUF2442"/>
    <property type="match status" value="1"/>
</dbReference>
<name>A0AAJ5VQG7_9HYPH</name>
<evidence type="ECO:0000256" key="1">
    <source>
        <dbReference type="SAM" id="MobiDB-lite"/>
    </source>
</evidence>
<sequence length="136" mass="14847">MSQREITEDEYEAATQRGEIERARSPNPSQVRFDRQTGRVLVDFSNGAALLIPARSLQGLEDASDDELAEVELLGETGLHWESRDVDFTIDGLMRGVFGTAAFMAQRKGGQSRSEAKVAASRANGAQGGRPRKARP</sequence>
<evidence type="ECO:0000313" key="2">
    <source>
        <dbReference type="EMBL" id="WEK02729.1"/>
    </source>
</evidence>
<feature type="region of interest" description="Disordered" evidence="1">
    <location>
        <begin position="1"/>
        <end position="31"/>
    </location>
</feature>
<accession>A0AAJ5VQG7</accession>
<gene>
    <name evidence="2" type="ORF">P0Y65_10965</name>
</gene>
<proteinExistence type="predicted"/>
<dbReference type="InterPro" id="IPR018841">
    <property type="entry name" value="DUF2442"/>
</dbReference>
<evidence type="ECO:0000313" key="3">
    <source>
        <dbReference type="Proteomes" id="UP001217476"/>
    </source>
</evidence>
<dbReference type="EMBL" id="CP119312">
    <property type="protein sequence ID" value="WEK02729.1"/>
    <property type="molecule type" value="Genomic_DNA"/>
</dbReference>